<gene>
    <name evidence="1" type="ORF">ACFODZ_15375</name>
</gene>
<comment type="caution">
    <text evidence="1">The sequence shown here is derived from an EMBL/GenBank/DDBJ whole genome shotgun (WGS) entry which is preliminary data.</text>
</comment>
<accession>A0ABV7JBY7</accession>
<evidence type="ECO:0000313" key="2">
    <source>
        <dbReference type="Proteomes" id="UP001595533"/>
    </source>
</evidence>
<evidence type="ECO:0000313" key="1">
    <source>
        <dbReference type="EMBL" id="MFC3195634.1"/>
    </source>
</evidence>
<evidence type="ECO:0008006" key="3">
    <source>
        <dbReference type="Google" id="ProtNLM"/>
    </source>
</evidence>
<reference evidence="2" key="1">
    <citation type="journal article" date="2019" name="Int. J. Syst. Evol. Microbiol.">
        <title>The Global Catalogue of Microorganisms (GCM) 10K type strain sequencing project: providing services to taxonomists for standard genome sequencing and annotation.</title>
        <authorList>
            <consortium name="The Broad Institute Genomics Platform"/>
            <consortium name="The Broad Institute Genome Sequencing Center for Infectious Disease"/>
            <person name="Wu L."/>
            <person name="Ma J."/>
        </authorList>
    </citation>
    <scope>NUCLEOTIDE SEQUENCE [LARGE SCALE GENOMIC DNA]</scope>
    <source>
        <strain evidence="2">KCTC 42953</strain>
    </source>
</reference>
<dbReference type="EMBL" id="JBHRTS010000009">
    <property type="protein sequence ID" value="MFC3195634.1"/>
    <property type="molecule type" value="Genomic_DNA"/>
</dbReference>
<protein>
    <recommendedName>
        <fullName evidence="3">Dicarboxylate transport domain-containing protein</fullName>
    </recommendedName>
</protein>
<keyword evidence="2" id="KW-1185">Reference proteome</keyword>
<dbReference type="Proteomes" id="UP001595533">
    <property type="component" value="Unassembled WGS sequence"/>
</dbReference>
<sequence>MLKNKVSHCQMQALCLRELSRVFAVVSALLLLVCQHAWADDDWKVLGLQSINDEQSGGLFIERLYWQGDHVDQLFYRCPEQLTVYPIHSCDKAALSFEYAGQKFQVAGKTRFDWSDKHWMADVKLSDANVYFKLDSADPQVLMNLDKVNPLMLVERFVGLPEWARSIGMEFSGLVTHHLLSGQSSTQEASFSGLDFEYSTDIIVAGLGGTISAELDQSGQQMIYQITLNQGEMLFDQLYVNFVAYPVSIRGQLAGLFTDEITFSTAVNNRQSLQSAVTGVIRQDELIIRKVDIKVPDSHHFNQQILASVLRIYGFGQTEMSGGFSLSAAFDPAGVLTEWQLLLDDYYLLNDRRKLQADAMTGVVNWGAQQPVEHSQMRWQQLVLAGMPVNQSQVEFIYLADQFALNGIHEFPVFDGSIQLRDFTADGLLSDAVDLSLKATIAPISLRLITEKLGWPEMSGSISGDIPGLVKRGQVIEFLGGLNLAVFQGQMKVDNLSMERLFGVAPVIAADISFSGFDLAQLTETFGFGRITGLLSGEVNGLRITNWKTDRLDARVYTVKTKGVKQTISQRAIDNISSLGGIKGAISNTFLRFFDDFRYQKIKLSCVLHNSVCQIGGLKNQGNQFVIVEGGGIPKINIVGFVRSINWEEFIDRLLNANYGN</sequence>
<dbReference type="RefSeq" id="WP_198538266.1">
    <property type="nucleotide sequence ID" value="NZ_JBHRTS010000009.1"/>
</dbReference>
<organism evidence="1 2">
    <name type="scientific">Marinicella sediminis</name>
    <dbReference type="NCBI Taxonomy" id="1792834"/>
    <lineage>
        <taxon>Bacteria</taxon>
        <taxon>Pseudomonadati</taxon>
        <taxon>Pseudomonadota</taxon>
        <taxon>Gammaproteobacteria</taxon>
        <taxon>Lysobacterales</taxon>
        <taxon>Marinicellaceae</taxon>
        <taxon>Marinicella</taxon>
    </lineage>
</organism>
<proteinExistence type="predicted"/>
<name>A0ABV7JBY7_9GAMM</name>